<keyword evidence="4" id="KW-0804">Transcription</keyword>
<dbReference type="EMBL" id="CP001706">
    <property type="protein sequence ID" value="ACV10128.1"/>
    <property type="molecule type" value="Genomic_DNA"/>
</dbReference>
<dbReference type="HOGENOM" id="CLU_069356_44_1_11"/>
<dbReference type="PANTHER" id="PTHR30055">
    <property type="entry name" value="HTH-TYPE TRANSCRIPTIONAL REGULATOR RUTR"/>
    <property type="match status" value="1"/>
</dbReference>
<feature type="domain" description="HTH tetR-type" evidence="6">
    <location>
        <begin position="23"/>
        <end position="83"/>
    </location>
</feature>
<evidence type="ECO:0000313" key="8">
    <source>
        <dbReference type="Proteomes" id="UP000000628"/>
    </source>
</evidence>
<dbReference type="eggNOG" id="COG1309">
    <property type="taxonomic scope" value="Bacteria"/>
</dbReference>
<gene>
    <name evidence="7" type="ordered locus">Jden_2496</name>
</gene>
<dbReference type="PRINTS" id="PR00455">
    <property type="entry name" value="HTHTETR"/>
</dbReference>
<dbReference type="InterPro" id="IPR023772">
    <property type="entry name" value="DNA-bd_HTH_TetR-type_CS"/>
</dbReference>
<dbReference type="InterPro" id="IPR009057">
    <property type="entry name" value="Homeodomain-like_sf"/>
</dbReference>
<accession>C7R380</accession>
<dbReference type="InterPro" id="IPR050109">
    <property type="entry name" value="HTH-type_TetR-like_transc_reg"/>
</dbReference>
<dbReference type="GO" id="GO:0003700">
    <property type="term" value="F:DNA-binding transcription factor activity"/>
    <property type="evidence" value="ECO:0007669"/>
    <property type="project" value="TreeGrafter"/>
</dbReference>
<dbReference type="PANTHER" id="PTHR30055:SF226">
    <property type="entry name" value="HTH-TYPE TRANSCRIPTIONAL REGULATOR PKSA"/>
    <property type="match status" value="1"/>
</dbReference>
<reference evidence="7 8" key="1">
    <citation type="journal article" date="2009" name="Stand. Genomic Sci.">
        <title>Complete genome sequence of Jonesia denitrificans type strain (Prevot 55134).</title>
        <authorList>
            <person name="Pukall R."/>
            <person name="Gehrich-Schroter G."/>
            <person name="Lapidus A."/>
            <person name="Nolan M."/>
            <person name="Glavina Del Rio T."/>
            <person name="Lucas S."/>
            <person name="Chen F."/>
            <person name="Tice H."/>
            <person name="Pitluck S."/>
            <person name="Cheng J.F."/>
            <person name="Copeland A."/>
            <person name="Saunders E."/>
            <person name="Brettin T."/>
            <person name="Detter J.C."/>
            <person name="Bruce D."/>
            <person name="Goodwin L."/>
            <person name="Pati A."/>
            <person name="Ivanova N."/>
            <person name="Mavromatis K."/>
            <person name="Ovchinnikova G."/>
            <person name="Chen A."/>
            <person name="Palaniappan K."/>
            <person name="Land M."/>
            <person name="Hauser L."/>
            <person name="Chang Y.J."/>
            <person name="Jeffries C.D."/>
            <person name="Chain P."/>
            <person name="Goker M."/>
            <person name="Bristow J."/>
            <person name="Eisen J.A."/>
            <person name="Markowitz V."/>
            <person name="Hugenholtz P."/>
            <person name="Kyrpides N.C."/>
            <person name="Klenk H.P."/>
            <person name="Han C."/>
        </authorList>
    </citation>
    <scope>NUCLEOTIDE SEQUENCE [LARGE SCALE GENOMIC DNA]</scope>
    <source>
        <strain evidence="8">ATCC 14870 / DSM 20603 / BCRC 15368 / CIP 55.134 / JCM 11481 / NBRC 15587 / NCTC 10816 / Prevot 55134</strain>
    </source>
</reference>
<sequence length="226" mass="25715">MPAILLSMSRGDSSRVTPYGTGLRRRADIIDQASKHFARYGYHGASLREIASRTGVSHAGLRYHFSTKEELLMEVLARRERFGSELVALDELPEEPTTEQAWLLVERFVDLMKMSFSQPGFIELFITQAVFAAHEDHPAHEFFQRRYRTMRAEYTQGLSAIKAAGLLKPGVEPEFAATALIGFLDGLQIQWLLEKKGVDYMEVSRRFMRALVADEHLDQIDDFFAA</sequence>
<dbReference type="SUPFAM" id="SSF48498">
    <property type="entry name" value="Tetracyclin repressor-like, C-terminal domain"/>
    <property type="match status" value="1"/>
</dbReference>
<proteinExistence type="predicted"/>
<evidence type="ECO:0000256" key="1">
    <source>
        <dbReference type="ARBA" id="ARBA00022491"/>
    </source>
</evidence>
<dbReference type="InterPro" id="IPR039538">
    <property type="entry name" value="BetI_C"/>
</dbReference>
<keyword evidence="3 5" id="KW-0238">DNA-binding</keyword>
<evidence type="ECO:0000256" key="5">
    <source>
        <dbReference type="PROSITE-ProRule" id="PRU00335"/>
    </source>
</evidence>
<evidence type="ECO:0000256" key="3">
    <source>
        <dbReference type="ARBA" id="ARBA00023125"/>
    </source>
</evidence>
<evidence type="ECO:0000313" key="7">
    <source>
        <dbReference type="EMBL" id="ACV10128.1"/>
    </source>
</evidence>
<dbReference type="InterPro" id="IPR036271">
    <property type="entry name" value="Tet_transcr_reg_TetR-rel_C_sf"/>
</dbReference>
<dbReference type="Gene3D" id="1.10.357.10">
    <property type="entry name" value="Tetracycline Repressor, domain 2"/>
    <property type="match status" value="1"/>
</dbReference>
<dbReference type="Proteomes" id="UP000000628">
    <property type="component" value="Chromosome"/>
</dbReference>
<protein>
    <submittedName>
        <fullName evidence="7">Transcriptional regulator, TetR family</fullName>
    </submittedName>
</protein>
<dbReference type="PROSITE" id="PS50977">
    <property type="entry name" value="HTH_TETR_2"/>
    <property type="match status" value="1"/>
</dbReference>
<keyword evidence="1" id="KW-0678">Repressor</keyword>
<dbReference type="AlphaFoldDB" id="C7R380"/>
<dbReference type="InterPro" id="IPR001647">
    <property type="entry name" value="HTH_TetR"/>
</dbReference>
<evidence type="ECO:0000259" key="6">
    <source>
        <dbReference type="PROSITE" id="PS50977"/>
    </source>
</evidence>
<dbReference type="GO" id="GO:0000976">
    <property type="term" value="F:transcription cis-regulatory region binding"/>
    <property type="evidence" value="ECO:0007669"/>
    <property type="project" value="TreeGrafter"/>
</dbReference>
<name>C7R380_JONDD</name>
<organism evidence="7 8">
    <name type="scientific">Jonesia denitrificans (strain ATCC 14870 / DSM 20603 / BCRC 15368 / CIP 55.134 / JCM 11481 / NBRC 15587 / NCTC 10816 / Prevot 55134)</name>
    <name type="common">Listeria denitrificans</name>
    <dbReference type="NCBI Taxonomy" id="471856"/>
    <lineage>
        <taxon>Bacteria</taxon>
        <taxon>Bacillati</taxon>
        <taxon>Actinomycetota</taxon>
        <taxon>Actinomycetes</taxon>
        <taxon>Micrococcales</taxon>
        <taxon>Jonesiaceae</taxon>
        <taxon>Jonesia</taxon>
    </lineage>
</organism>
<dbReference type="Pfam" id="PF13977">
    <property type="entry name" value="TetR_C_6"/>
    <property type="match status" value="1"/>
</dbReference>
<keyword evidence="2" id="KW-0805">Transcription regulation</keyword>
<evidence type="ECO:0000256" key="2">
    <source>
        <dbReference type="ARBA" id="ARBA00023015"/>
    </source>
</evidence>
<evidence type="ECO:0000256" key="4">
    <source>
        <dbReference type="ARBA" id="ARBA00023163"/>
    </source>
</evidence>
<keyword evidence="8" id="KW-1185">Reference proteome</keyword>
<dbReference type="PROSITE" id="PS01081">
    <property type="entry name" value="HTH_TETR_1"/>
    <property type="match status" value="1"/>
</dbReference>
<dbReference type="SUPFAM" id="SSF46689">
    <property type="entry name" value="Homeodomain-like"/>
    <property type="match status" value="1"/>
</dbReference>
<feature type="DNA-binding region" description="H-T-H motif" evidence="5">
    <location>
        <begin position="46"/>
        <end position="65"/>
    </location>
</feature>
<dbReference type="KEGG" id="jde:Jden_2496"/>
<dbReference type="Pfam" id="PF00440">
    <property type="entry name" value="TetR_N"/>
    <property type="match status" value="1"/>
</dbReference>